<organism evidence="1">
    <name type="scientific">Sclerotinia borealis</name>
    <dbReference type="NCBI Taxonomy" id="77105"/>
    <lineage>
        <taxon>Eukaryota</taxon>
        <taxon>Fungi</taxon>
        <taxon>Dikarya</taxon>
        <taxon>Ascomycota</taxon>
        <taxon>Pezizomycotina</taxon>
        <taxon>Leotiomycetes</taxon>
        <taxon>Helotiales</taxon>
        <taxon>Sclerotiniaceae</taxon>
        <taxon>Sclerotinia</taxon>
    </lineage>
</organism>
<keyword evidence="1" id="KW-0496">Mitochondrion</keyword>
<proteinExistence type="predicted"/>
<sequence length="116" mass="13511">MNIKTKSWYRLPLKKIGGFFLARVDLDLLKVNRKNKPILVKGKNFEQNFESITDTIKFFNTLNIKLDRKTLYIRLKWLPSPLIPIDPHSTPTSGDRGKGKGEEEKYIKIIILLINN</sequence>
<protein>
    <submittedName>
        <fullName evidence="1">Uncharacterized protein</fullName>
    </submittedName>
</protein>
<dbReference type="EMBL" id="KJ434027">
    <property type="protein sequence ID" value="AIJ56815.1"/>
    <property type="molecule type" value="Genomic_DNA"/>
</dbReference>
<dbReference type="GeneID" id="20498034"/>
<dbReference type="AlphaFoldDB" id="A0A088CRV9"/>
<name>A0A088CRV9_9HELO</name>
<reference evidence="1" key="1">
    <citation type="journal article" date="2014" name="PLoS ONE">
        <title>The 203 kbp Mitochondrial Genome of the Phytopathogenic Fungus Sclerotinia borealis Reveals Multiple Invasions of Introns and Genomic Duplications.</title>
        <authorList>
            <person name="Mardanov A.V."/>
            <person name="Beletsky A.V."/>
            <person name="Kadnikov V.V."/>
            <person name="Ignatov A.N."/>
            <person name="Ravin N.V."/>
        </authorList>
    </citation>
    <scope>NUCLEOTIDE SEQUENCE</scope>
    <source>
        <strain evidence="1">F-4128</strain>
    </source>
</reference>
<geneLocation type="mitochondrion" evidence="1"/>
<dbReference type="RefSeq" id="YP_009072391.1">
    <property type="nucleotide sequence ID" value="NC_025200.1"/>
</dbReference>
<gene>
    <name evidence="1" type="ORF">SBORM_0123</name>
</gene>
<evidence type="ECO:0000313" key="1">
    <source>
        <dbReference type="EMBL" id="AIJ56815.1"/>
    </source>
</evidence>
<accession>A0A088CRV9</accession>